<accession>A0A368NBI0</accession>
<evidence type="ECO:0000313" key="2">
    <source>
        <dbReference type="EMBL" id="RCU47922.1"/>
    </source>
</evidence>
<evidence type="ECO:0000313" key="3">
    <source>
        <dbReference type="Proteomes" id="UP000252189"/>
    </source>
</evidence>
<dbReference type="AlphaFoldDB" id="A0A368NBI0"/>
<dbReference type="EMBL" id="QPHM01000001">
    <property type="protein sequence ID" value="RCU47922.1"/>
    <property type="molecule type" value="Genomic_DNA"/>
</dbReference>
<proteinExistence type="predicted"/>
<reference evidence="2 3" key="1">
    <citation type="submission" date="2018-07" db="EMBL/GenBank/DDBJ databases">
        <title>Genome sequences of Haloplanus salinus JCM 18368T.</title>
        <authorList>
            <person name="Kim Y.B."/>
            <person name="Roh S.W."/>
        </authorList>
    </citation>
    <scope>NUCLEOTIDE SEQUENCE [LARGE SCALE GENOMIC DNA]</scope>
    <source>
        <strain evidence="2 3">JCM 18368</strain>
    </source>
</reference>
<feature type="region of interest" description="Disordered" evidence="1">
    <location>
        <begin position="1"/>
        <end position="34"/>
    </location>
</feature>
<comment type="caution">
    <text evidence="2">The sequence shown here is derived from an EMBL/GenBank/DDBJ whole genome shotgun (WGS) entry which is preliminary data.</text>
</comment>
<dbReference type="Proteomes" id="UP000252189">
    <property type="component" value="Unassembled WGS sequence"/>
</dbReference>
<name>A0A368NBI0_9EURY</name>
<gene>
    <name evidence="2" type="ORF">DU504_11830</name>
</gene>
<keyword evidence="3" id="KW-1185">Reference proteome</keyword>
<organism evidence="2 3">
    <name type="scientific">Haloplanus salinus</name>
    <dbReference type="NCBI Taxonomy" id="1126245"/>
    <lineage>
        <taxon>Archaea</taxon>
        <taxon>Methanobacteriati</taxon>
        <taxon>Methanobacteriota</taxon>
        <taxon>Stenosarchaea group</taxon>
        <taxon>Halobacteria</taxon>
        <taxon>Halobacteriales</taxon>
        <taxon>Haloferacaceae</taxon>
        <taxon>Haloplanus</taxon>
    </lineage>
</organism>
<sequence>MVTKRESRDSWTIVSHAGPGEGVDAPEEEGEKQHSLRGVIQAVTIYWKGNGYNRGETWIRFDLDALVEVEE</sequence>
<evidence type="ECO:0000256" key="1">
    <source>
        <dbReference type="SAM" id="MobiDB-lite"/>
    </source>
</evidence>
<protein>
    <submittedName>
        <fullName evidence="2">Uncharacterized protein</fullName>
    </submittedName>
</protein>
<dbReference type="RefSeq" id="WP_114449481.1">
    <property type="nucleotide sequence ID" value="NZ_QPHM01000001.1"/>
</dbReference>